<dbReference type="Proteomes" id="UP001645859">
    <property type="component" value="Unassembled WGS sequence"/>
</dbReference>
<evidence type="ECO:0000256" key="1">
    <source>
        <dbReference type="SAM" id="SignalP"/>
    </source>
</evidence>
<evidence type="ECO:0000313" key="4">
    <source>
        <dbReference type="Proteomes" id="UP001645859"/>
    </source>
</evidence>
<feature type="chain" id="PRO_5045991518" evidence="1">
    <location>
        <begin position="25"/>
        <end position="305"/>
    </location>
</feature>
<dbReference type="InterPro" id="IPR007210">
    <property type="entry name" value="ABC_Gly_betaine_transp_sub-bd"/>
</dbReference>
<comment type="caution">
    <text evidence="3">The sequence shown here is derived from an EMBL/GenBank/DDBJ whole genome shotgun (WGS) entry which is preliminary data.</text>
</comment>
<dbReference type="SUPFAM" id="SSF53850">
    <property type="entry name" value="Periplasmic binding protein-like II"/>
    <property type="match status" value="1"/>
</dbReference>
<accession>A0ABS1SK12</accession>
<evidence type="ECO:0000313" key="3">
    <source>
        <dbReference type="EMBL" id="MBL3680677.1"/>
    </source>
</evidence>
<dbReference type="EMBL" id="QYAC01000009">
    <property type="protein sequence ID" value="MBL3680677.1"/>
    <property type="molecule type" value="Genomic_DNA"/>
</dbReference>
<protein>
    <submittedName>
        <fullName evidence="3">ABC transporter substrate-binding protein</fullName>
    </submittedName>
</protein>
<name>A0ABS1SK12_9MICO</name>
<sequence>MHRRTTLFSTALLAGALVLTGCAASDPLADGDGDSGADGATIVIGSQDYYSNEIIAETYAQALEAEGYTVDRQFRIGQREAYLPELEAGSIDLFPEYTGNLLQYWTPDTEARLSDPVYEELQEATPDGLRVLAQSPATDQDAYTVTRDFAAEWDLATIADLAKVDVPLTLGANSEAETRPYGPRGLAETYGVTDVTFTPVEDGGGPLTVKALTDGSIQLAIIYTADPSVAENDLVALDDTKGIFLASHVVPLASDRVDAGAEKIVDRVSAAMTPEDLRDMNARSVQDELPASQIAADWLTAKSLI</sequence>
<dbReference type="Pfam" id="PF04069">
    <property type="entry name" value="OpuAC"/>
    <property type="match status" value="1"/>
</dbReference>
<keyword evidence="4" id="KW-1185">Reference proteome</keyword>
<organism evidence="3 4">
    <name type="scientific">Leucobacter chromiireducens subsp. solipictus</name>
    <dbReference type="NCBI Taxonomy" id="398235"/>
    <lineage>
        <taxon>Bacteria</taxon>
        <taxon>Bacillati</taxon>
        <taxon>Actinomycetota</taxon>
        <taxon>Actinomycetes</taxon>
        <taxon>Micrococcales</taxon>
        <taxon>Microbacteriaceae</taxon>
        <taxon>Leucobacter</taxon>
    </lineage>
</organism>
<evidence type="ECO:0000259" key="2">
    <source>
        <dbReference type="Pfam" id="PF04069"/>
    </source>
</evidence>
<feature type="domain" description="ABC-type glycine betaine transport system substrate-binding" evidence="2">
    <location>
        <begin position="40"/>
        <end position="300"/>
    </location>
</feature>
<gene>
    <name evidence="3" type="ORF">D3230_15465</name>
</gene>
<dbReference type="Gene3D" id="3.40.190.10">
    <property type="entry name" value="Periplasmic binding protein-like II"/>
    <property type="match status" value="1"/>
</dbReference>
<reference evidence="3 4" key="1">
    <citation type="submission" date="2018-09" db="EMBL/GenBank/DDBJ databases">
        <title>Comparative genomics of Leucobacter spp.</title>
        <authorList>
            <person name="Reis A.C."/>
            <person name="Kolvenbach B.A."/>
            <person name="Corvini P.F.X."/>
            <person name="Nunes O.C."/>
        </authorList>
    </citation>
    <scope>NUCLEOTIDE SEQUENCE [LARGE SCALE GENOMIC DNA]</scope>
    <source>
        <strain evidence="3 4">TAN 31504</strain>
    </source>
</reference>
<keyword evidence="1" id="KW-0732">Signal</keyword>
<dbReference type="PROSITE" id="PS51257">
    <property type="entry name" value="PROKAR_LIPOPROTEIN"/>
    <property type="match status" value="1"/>
</dbReference>
<proteinExistence type="predicted"/>
<dbReference type="Gene3D" id="3.40.190.120">
    <property type="entry name" value="Osmoprotection protein (prox), domain 2"/>
    <property type="match status" value="1"/>
</dbReference>
<dbReference type="CDD" id="cd13606">
    <property type="entry name" value="PBP2_ProX_like"/>
    <property type="match status" value="1"/>
</dbReference>
<dbReference type="RefSeq" id="WP_202345950.1">
    <property type="nucleotide sequence ID" value="NZ_BAAAPI010000010.1"/>
</dbReference>
<feature type="signal peptide" evidence="1">
    <location>
        <begin position="1"/>
        <end position="24"/>
    </location>
</feature>